<evidence type="ECO:0000313" key="2">
    <source>
        <dbReference type="Proteomes" id="UP001629274"/>
    </source>
</evidence>
<dbReference type="EMBL" id="JAQQDR010000002">
    <property type="protein sequence ID" value="MFM0237446.1"/>
    <property type="molecule type" value="Genomic_DNA"/>
</dbReference>
<gene>
    <name evidence="1" type="ORF">PQR03_04825</name>
</gene>
<organism evidence="1 2">
    <name type="scientific">Paraburkholderia phytofirmans</name>
    <dbReference type="NCBI Taxonomy" id="261302"/>
    <lineage>
        <taxon>Bacteria</taxon>
        <taxon>Pseudomonadati</taxon>
        <taxon>Pseudomonadota</taxon>
        <taxon>Betaproteobacteria</taxon>
        <taxon>Burkholderiales</taxon>
        <taxon>Burkholderiaceae</taxon>
        <taxon>Paraburkholderia</taxon>
    </lineage>
</organism>
<proteinExistence type="predicted"/>
<sequence>MSDNTSYVRLPHTLTADRTLTVASAPMDDAQFEAHQVDFIRHLFGYCAYLREHGRETPVSDAFLPVLVKLLEVLELNAPSEARQCAAQLTRIMQVTFPDLGALSRTVIASEMVESKSSDS</sequence>
<protein>
    <submittedName>
        <fullName evidence="1">Uncharacterized protein</fullName>
    </submittedName>
</protein>
<dbReference type="RefSeq" id="WP_012427402.1">
    <property type="nucleotide sequence ID" value="NZ_JAQQCK010000001.1"/>
</dbReference>
<reference evidence="1 2" key="1">
    <citation type="journal article" date="2024" name="Chem. Sci.">
        <title>Discovery of megapolipeptins by genome mining of a Burkholderiales bacteria collection.</title>
        <authorList>
            <person name="Paulo B.S."/>
            <person name="Recchia M.J.J."/>
            <person name="Lee S."/>
            <person name="Fergusson C.H."/>
            <person name="Romanowski S.B."/>
            <person name="Hernandez A."/>
            <person name="Krull N."/>
            <person name="Liu D.Y."/>
            <person name="Cavanagh H."/>
            <person name="Bos A."/>
            <person name="Gray C.A."/>
            <person name="Murphy B.T."/>
            <person name="Linington R.G."/>
            <person name="Eustaquio A.S."/>
        </authorList>
    </citation>
    <scope>NUCLEOTIDE SEQUENCE [LARGE SCALE GENOMIC DNA]</scope>
    <source>
        <strain evidence="1 2">RL17-351-BIE-A</strain>
    </source>
</reference>
<comment type="caution">
    <text evidence="1">The sequence shown here is derived from an EMBL/GenBank/DDBJ whole genome shotgun (WGS) entry which is preliminary data.</text>
</comment>
<accession>A0ABW9BAH2</accession>
<dbReference type="Proteomes" id="UP001629274">
    <property type="component" value="Unassembled WGS sequence"/>
</dbReference>
<evidence type="ECO:0000313" key="1">
    <source>
        <dbReference type="EMBL" id="MFM0237446.1"/>
    </source>
</evidence>
<name>A0ABW9BAH2_9BURK</name>
<keyword evidence="2" id="KW-1185">Reference proteome</keyword>